<dbReference type="Proteomes" id="UP000825935">
    <property type="component" value="Chromosome 39"/>
</dbReference>
<comment type="caution">
    <text evidence="5">The sequence shown here is derived from an EMBL/GenBank/DDBJ whole genome shotgun (WGS) entry which is preliminary data.</text>
</comment>
<dbReference type="SUPFAM" id="SSF47473">
    <property type="entry name" value="EF-hand"/>
    <property type="match status" value="1"/>
</dbReference>
<dbReference type="GO" id="GO:0005509">
    <property type="term" value="F:calcium ion binding"/>
    <property type="evidence" value="ECO:0007669"/>
    <property type="project" value="InterPro"/>
</dbReference>
<reference evidence="5" key="1">
    <citation type="submission" date="2021-08" db="EMBL/GenBank/DDBJ databases">
        <title>WGS assembly of Ceratopteris richardii.</title>
        <authorList>
            <person name="Marchant D.B."/>
            <person name="Chen G."/>
            <person name="Jenkins J."/>
            <person name="Shu S."/>
            <person name="Leebens-Mack J."/>
            <person name="Grimwood J."/>
            <person name="Schmutz J."/>
            <person name="Soltis P."/>
            <person name="Soltis D."/>
            <person name="Chen Z.-H."/>
        </authorList>
    </citation>
    <scope>NUCLEOTIDE SEQUENCE</scope>
    <source>
        <strain evidence="5">Whitten #5841</strain>
        <tissue evidence="5">Leaf</tissue>
    </source>
</reference>
<dbReference type="Pfam" id="PF13499">
    <property type="entry name" value="EF-hand_7"/>
    <property type="match status" value="2"/>
</dbReference>
<dbReference type="OMA" id="FDEMFRE"/>
<dbReference type="Gene3D" id="1.10.238.10">
    <property type="entry name" value="EF-hand"/>
    <property type="match status" value="2"/>
</dbReference>
<keyword evidence="6" id="KW-1185">Reference proteome</keyword>
<feature type="domain" description="EF-hand" evidence="4">
    <location>
        <begin position="166"/>
        <end position="201"/>
    </location>
</feature>
<dbReference type="InterPro" id="IPR002048">
    <property type="entry name" value="EF_hand_dom"/>
</dbReference>
<organism evidence="5 6">
    <name type="scientific">Ceratopteris richardii</name>
    <name type="common">Triangle waterfern</name>
    <dbReference type="NCBI Taxonomy" id="49495"/>
    <lineage>
        <taxon>Eukaryota</taxon>
        <taxon>Viridiplantae</taxon>
        <taxon>Streptophyta</taxon>
        <taxon>Embryophyta</taxon>
        <taxon>Tracheophyta</taxon>
        <taxon>Polypodiopsida</taxon>
        <taxon>Polypodiidae</taxon>
        <taxon>Polypodiales</taxon>
        <taxon>Pteridineae</taxon>
        <taxon>Pteridaceae</taxon>
        <taxon>Parkerioideae</taxon>
        <taxon>Ceratopteris</taxon>
    </lineage>
</organism>
<keyword evidence="2" id="KW-0677">Repeat</keyword>
<gene>
    <name evidence="5" type="ORF">KP509_39G042000</name>
</gene>
<dbReference type="PROSITE" id="PS00018">
    <property type="entry name" value="EF_HAND_1"/>
    <property type="match status" value="3"/>
</dbReference>
<dbReference type="PROSITE" id="PS50222">
    <property type="entry name" value="EF_HAND_2"/>
    <property type="match status" value="4"/>
</dbReference>
<feature type="domain" description="EF-hand" evidence="4">
    <location>
        <begin position="204"/>
        <end position="239"/>
    </location>
</feature>
<dbReference type="InterPro" id="IPR018247">
    <property type="entry name" value="EF_Hand_1_Ca_BS"/>
</dbReference>
<proteinExistence type="predicted"/>
<dbReference type="FunFam" id="1.10.238.10:FF:000089">
    <property type="entry name" value="calmodulin-like protein 3"/>
    <property type="match status" value="1"/>
</dbReference>
<evidence type="ECO:0000259" key="4">
    <source>
        <dbReference type="PROSITE" id="PS50222"/>
    </source>
</evidence>
<protein>
    <recommendedName>
        <fullName evidence="4">EF-hand domain-containing protein</fullName>
    </recommendedName>
</protein>
<accession>A0A8T2Q0Q9</accession>
<dbReference type="SMART" id="SM00054">
    <property type="entry name" value="EFh"/>
    <property type="match status" value="4"/>
</dbReference>
<dbReference type="AlphaFoldDB" id="A0A8T2Q0Q9"/>
<dbReference type="InterPro" id="IPR039647">
    <property type="entry name" value="EF_hand_pair_protein_CML-like"/>
</dbReference>
<keyword evidence="3" id="KW-0106">Calcium</keyword>
<sequence>MSSFVSSIASWSWSPSWLLQRLLNPQTFVKSNQSCSPAAPNIIIPKESVCNSSIFDHVAVSSASTLPQQEMAALGRIFEHFDENKDGKVSHDELRRSLHMFGIEADDAELLAMINGADWNKDGFLDFSEFASFYHCLNEGLVKQVDPGNMSCDSHETSEHPKEEDEVGTDLRDAFKLFDKNGDGYICAEELQSVLSSMGIPQGKLLTDCRDMIRSVDVDGDGQVNFDEFKKMMASGIGGK</sequence>
<dbReference type="OrthoDB" id="26525at2759"/>
<dbReference type="InterPro" id="IPR011992">
    <property type="entry name" value="EF-hand-dom_pair"/>
</dbReference>
<evidence type="ECO:0000256" key="3">
    <source>
        <dbReference type="ARBA" id="ARBA00022837"/>
    </source>
</evidence>
<evidence type="ECO:0000256" key="2">
    <source>
        <dbReference type="ARBA" id="ARBA00022737"/>
    </source>
</evidence>
<dbReference type="PANTHER" id="PTHR10891">
    <property type="entry name" value="EF-HAND CALCIUM-BINDING DOMAIN CONTAINING PROTEIN"/>
    <property type="match status" value="1"/>
</dbReference>
<feature type="domain" description="EF-hand" evidence="4">
    <location>
        <begin position="105"/>
        <end position="140"/>
    </location>
</feature>
<feature type="domain" description="EF-hand" evidence="4">
    <location>
        <begin position="69"/>
        <end position="104"/>
    </location>
</feature>
<name>A0A8T2Q0Q9_CERRI</name>
<dbReference type="EMBL" id="CM035444">
    <property type="protein sequence ID" value="KAH7277248.1"/>
    <property type="molecule type" value="Genomic_DNA"/>
</dbReference>
<evidence type="ECO:0000256" key="1">
    <source>
        <dbReference type="ARBA" id="ARBA00022723"/>
    </source>
</evidence>
<keyword evidence="1" id="KW-0479">Metal-binding</keyword>
<evidence type="ECO:0000313" key="6">
    <source>
        <dbReference type="Proteomes" id="UP000825935"/>
    </source>
</evidence>
<evidence type="ECO:0000313" key="5">
    <source>
        <dbReference type="EMBL" id="KAH7277248.1"/>
    </source>
</evidence>
<dbReference type="CDD" id="cd00051">
    <property type="entry name" value="EFh"/>
    <property type="match status" value="2"/>
</dbReference>